<feature type="domain" description="RNA polymerase Rpb2" evidence="6">
    <location>
        <begin position="30"/>
        <end position="143"/>
    </location>
</feature>
<evidence type="ECO:0000256" key="4">
    <source>
        <dbReference type="ARBA" id="ARBA00022695"/>
    </source>
</evidence>
<evidence type="ECO:0000313" key="8">
    <source>
        <dbReference type="EMBL" id="GAJ05975.1"/>
    </source>
</evidence>
<protein>
    <recommendedName>
        <fullName evidence="1">DNA-directed RNA polymerase</fullName>
        <ecNumber evidence="1">2.7.7.6</ecNumber>
    </recommendedName>
</protein>
<sequence length="255" mass="29215">GMEKVIGDRLSLIQQSDIKKVEVIEEVRDPIILNTLIEDNCQGHEQALLKFYMRLRPGNPPNVEKAKTFFVEKFSDTNRYRLGKVGRFRVNRKFDQSVAENEMTLRPEDFLNTMKYIMALRNPAMAGKAVVDDIDHLGNRRLRTIDELAAAEIRKGLLKLRKTIQERMSMKRDSEEAMRIADLVNSKSVSSSINYFFGRGELSQIVDQTNALSQITHERRLSALGPGGLNRRRAGFEVRDVHISHYGRICPIETP</sequence>
<dbReference type="InterPro" id="IPR007645">
    <property type="entry name" value="RNA_pol_Rpb2_3"/>
</dbReference>
<dbReference type="EMBL" id="BARW01027803">
    <property type="protein sequence ID" value="GAJ05975.1"/>
    <property type="molecule type" value="Genomic_DNA"/>
</dbReference>
<keyword evidence="3" id="KW-0808">Transferase</keyword>
<dbReference type="InterPro" id="IPR037034">
    <property type="entry name" value="RNA_pol_Rpb2_2_sf"/>
</dbReference>
<evidence type="ECO:0000256" key="3">
    <source>
        <dbReference type="ARBA" id="ARBA00022679"/>
    </source>
</evidence>
<dbReference type="GO" id="GO:0000428">
    <property type="term" value="C:DNA-directed RNA polymerase complex"/>
    <property type="evidence" value="ECO:0007669"/>
    <property type="project" value="UniProtKB-KW"/>
</dbReference>
<dbReference type="GO" id="GO:0032549">
    <property type="term" value="F:ribonucleoside binding"/>
    <property type="evidence" value="ECO:0007669"/>
    <property type="project" value="InterPro"/>
</dbReference>
<feature type="non-terminal residue" evidence="8">
    <location>
        <position position="255"/>
    </location>
</feature>
<proteinExistence type="predicted"/>
<dbReference type="Pfam" id="PF04561">
    <property type="entry name" value="RNA_pol_Rpb2_2"/>
    <property type="match status" value="1"/>
</dbReference>
<dbReference type="InterPro" id="IPR007642">
    <property type="entry name" value="RNA_pol_Rpb2_2"/>
</dbReference>
<evidence type="ECO:0000259" key="7">
    <source>
        <dbReference type="Pfam" id="PF04565"/>
    </source>
</evidence>
<reference evidence="8" key="1">
    <citation type="journal article" date="2014" name="Front. Microbiol.">
        <title>High frequency of phylogenetically diverse reductive dehalogenase-homologous genes in deep subseafloor sedimentary metagenomes.</title>
        <authorList>
            <person name="Kawai M."/>
            <person name="Futagami T."/>
            <person name="Toyoda A."/>
            <person name="Takaki Y."/>
            <person name="Nishi S."/>
            <person name="Hori S."/>
            <person name="Arai W."/>
            <person name="Tsubouchi T."/>
            <person name="Morono Y."/>
            <person name="Uchiyama I."/>
            <person name="Ito T."/>
            <person name="Fujiyama A."/>
            <person name="Inagaki F."/>
            <person name="Takami H."/>
        </authorList>
    </citation>
    <scope>NUCLEOTIDE SEQUENCE</scope>
    <source>
        <strain evidence="8">Expedition CK06-06</strain>
    </source>
</reference>
<feature type="non-terminal residue" evidence="8">
    <location>
        <position position="1"/>
    </location>
</feature>
<name>X1VG35_9ZZZZ</name>
<dbReference type="EC" id="2.7.7.6" evidence="1"/>
<keyword evidence="5" id="KW-0804">Transcription</keyword>
<evidence type="ECO:0000256" key="5">
    <source>
        <dbReference type="ARBA" id="ARBA00023163"/>
    </source>
</evidence>
<keyword evidence="4" id="KW-0548">Nucleotidyltransferase</keyword>
<dbReference type="Pfam" id="PF04565">
    <property type="entry name" value="RNA_pol_Rpb2_3"/>
    <property type="match status" value="1"/>
</dbReference>
<evidence type="ECO:0000256" key="1">
    <source>
        <dbReference type="ARBA" id="ARBA00012418"/>
    </source>
</evidence>
<evidence type="ECO:0000259" key="6">
    <source>
        <dbReference type="Pfam" id="PF04561"/>
    </source>
</evidence>
<dbReference type="GO" id="GO:0006351">
    <property type="term" value="P:DNA-templated transcription"/>
    <property type="evidence" value="ECO:0007669"/>
    <property type="project" value="InterPro"/>
</dbReference>
<gene>
    <name evidence="8" type="ORF">S12H4_45035</name>
</gene>
<accession>X1VG35</accession>
<organism evidence="8">
    <name type="scientific">marine sediment metagenome</name>
    <dbReference type="NCBI Taxonomy" id="412755"/>
    <lineage>
        <taxon>unclassified sequences</taxon>
        <taxon>metagenomes</taxon>
        <taxon>ecological metagenomes</taxon>
    </lineage>
</organism>
<dbReference type="Gene3D" id="3.90.1110.10">
    <property type="entry name" value="RNA polymerase Rpb2, domain 2"/>
    <property type="match status" value="1"/>
</dbReference>
<evidence type="ECO:0000256" key="2">
    <source>
        <dbReference type="ARBA" id="ARBA00022478"/>
    </source>
</evidence>
<dbReference type="PANTHER" id="PTHR20856">
    <property type="entry name" value="DNA-DIRECTED RNA POLYMERASE I SUBUNIT 2"/>
    <property type="match status" value="1"/>
</dbReference>
<keyword evidence="2" id="KW-0240">DNA-directed RNA polymerase</keyword>
<dbReference type="GO" id="GO:0003677">
    <property type="term" value="F:DNA binding"/>
    <property type="evidence" value="ECO:0007669"/>
    <property type="project" value="InterPro"/>
</dbReference>
<dbReference type="SUPFAM" id="SSF64484">
    <property type="entry name" value="beta and beta-prime subunits of DNA dependent RNA-polymerase"/>
    <property type="match status" value="1"/>
</dbReference>
<dbReference type="GO" id="GO:0003899">
    <property type="term" value="F:DNA-directed RNA polymerase activity"/>
    <property type="evidence" value="ECO:0007669"/>
    <property type="project" value="UniProtKB-EC"/>
</dbReference>
<feature type="domain" description="RNA polymerase Rpb2" evidence="7">
    <location>
        <begin position="204"/>
        <end position="255"/>
    </location>
</feature>
<dbReference type="InterPro" id="IPR015712">
    <property type="entry name" value="DNA-dir_RNA_pol_su2"/>
</dbReference>
<comment type="caution">
    <text evidence="8">The sequence shown here is derived from an EMBL/GenBank/DDBJ whole genome shotgun (WGS) entry which is preliminary data.</text>
</comment>
<dbReference type="Gene3D" id="3.90.1100.10">
    <property type="match status" value="1"/>
</dbReference>
<dbReference type="AlphaFoldDB" id="X1VG35"/>